<evidence type="ECO:0000256" key="9">
    <source>
        <dbReference type="SAM" id="Phobius"/>
    </source>
</evidence>
<dbReference type="InterPro" id="IPR000276">
    <property type="entry name" value="GPCR_Rhodpsn"/>
</dbReference>
<evidence type="ECO:0000259" key="10">
    <source>
        <dbReference type="PROSITE" id="PS50262"/>
    </source>
</evidence>
<dbReference type="PRINTS" id="PR00237">
    <property type="entry name" value="GPCRRHODOPSN"/>
</dbReference>
<feature type="region of interest" description="Disordered" evidence="8">
    <location>
        <begin position="89"/>
        <end position="111"/>
    </location>
</feature>
<feature type="domain" description="G-protein coupled receptors family 1 profile" evidence="10">
    <location>
        <begin position="139"/>
        <end position="492"/>
    </location>
</feature>
<evidence type="ECO:0000256" key="5">
    <source>
        <dbReference type="ARBA" id="ARBA00023136"/>
    </source>
</evidence>
<feature type="compositionally biased region" description="Low complexity" evidence="8">
    <location>
        <begin position="98"/>
        <end position="111"/>
    </location>
</feature>
<dbReference type="PANTHER" id="PTHR24243">
    <property type="entry name" value="G-PROTEIN COUPLED RECEPTOR"/>
    <property type="match status" value="1"/>
</dbReference>
<reference evidence="11" key="1">
    <citation type="submission" date="2016-01" db="EMBL/GenBank/DDBJ databases">
        <title>Reference transcriptome for the parasite Schistocephalus solidus: insights into the molecular evolution of parasitism.</title>
        <authorList>
            <person name="Hebert F.O."/>
            <person name="Grambauer S."/>
            <person name="Barber I."/>
            <person name="Landry C.R."/>
            <person name="Aubin-Horth N."/>
        </authorList>
    </citation>
    <scope>NUCLEOTIDE SEQUENCE</scope>
</reference>
<proteinExistence type="predicted"/>
<evidence type="ECO:0000256" key="3">
    <source>
        <dbReference type="ARBA" id="ARBA00022989"/>
    </source>
</evidence>
<dbReference type="Pfam" id="PF00001">
    <property type="entry name" value="7tm_1"/>
    <property type="match status" value="1"/>
</dbReference>
<name>A0A0X3Q719_SCHSO</name>
<feature type="non-terminal residue" evidence="11">
    <location>
        <position position="1"/>
    </location>
</feature>
<evidence type="ECO:0000256" key="7">
    <source>
        <dbReference type="ARBA" id="ARBA00023224"/>
    </source>
</evidence>
<evidence type="ECO:0000256" key="2">
    <source>
        <dbReference type="ARBA" id="ARBA00022692"/>
    </source>
</evidence>
<feature type="transmembrane region" description="Helical" evidence="9">
    <location>
        <begin position="243"/>
        <end position="267"/>
    </location>
</feature>
<evidence type="ECO:0000313" key="11">
    <source>
        <dbReference type="EMBL" id="JAP56462.1"/>
    </source>
</evidence>
<keyword evidence="7" id="KW-0807">Transducer</keyword>
<protein>
    <submittedName>
        <fullName evidence="11">Serpentine type 7TM GPCR chemoreceptor Srw</fullName>
    </submittedName>
</protein>
<keyword evidence="3 9" id="KW-1133">Transmembrane helix</keyword>
<organism evidence="11">
    <name type="scientific">Schistocephalus solidus</name>
    <name type="common">Tapeworm</name>
    <dbReference type="NCBI Taxonomy" id="70667"/>
    <lineage>
        <taxon>Eukaryota</taxon>
        <taxon>Metazoa</taxon>
        <taxon>Spiralia</taxon>
        <taxon>Lophotrochozoa</taxon>
        <taxon>Platyhelminthes</taxon>
        <taxon>Cestoda</taxon>
        <taxon>Eucestoda</taxon>
        <taxon>Diphyllobothriidea</taxon>
        <taxon>Diphyllobothriidae</taxon>
        <taxon>Schistocephalus</taxon>
    </lineage>
</organism>
<feature type="transmembrane region" description="Helical" evidence="9">
    <location>
        <begin position="158"/>
        <end position="175"/>
    </location>
</feature>
<keyword evidence="2 9" id="KW-0812">Transmembrane</keyword>
<dbReference type="PROSITE" id="PS50262">
    <property type="entry name" value="G_PROTEIN_RECEP_F1_2"/>
    <property type="match status" value="1"/>
</dbReference>
<dbReference type="SUPFAM" id="SSF81321">
    <property type="entry name" value="Family A G protein-coupled receptor-like"/>
    <property type="match status" value="1"/>
</dbReference>
<keyword evidence="6 11" id="KW-0675">Receptor</keyword>
<dbReference type="GO" id="GO:0004930">
    <property type="term" value="F:G protein-coupled receptor activity"/>
    <property type="evidence" value="ECO:0007669"/>
    <property type="project" value="UniProtKB-KW"/>
</dbReference>
<dbReference type="InterPro" id="IPR017452">
    <property type="entry name" value="GPCR_Rhodpsn_7TM"/>
</dbReference>
<comment type="subcellular location">
    <subcellularLocation>
        <location evidence="1">Membrane</location>
        <topology evidence="1">Multi-pass membrane protein</topology>
    </subcellularLocation>
</comment>
<evidence type="ECO:0000256" key="6">
    <source>
        <dbReference type="ARBA" id="ARBA00023170"/>
    </source>
</evidence>
<accession>A0A0X3Q719</accession>
<feature type="transmembrane region" description="Helical" evidence="9">
    <location>
        <begin position="211"/>
        <end position="231"/>
    </location>
</feature>
<evidence type="ECO:0000256" key="1">
    <source>
        <dbReference type="ARBA" id="ARBA00004141"/>
    </source>
</evidence>
<evidence type="ECO:0000256" key="4">
    <source>
        <dbReference type="ARBA" id="ARBA00023040"/>
    </source>
</evidence>
<feature type="transmembrane region" description="Helical" evidence="9">
    <location>
        <begin position="472"/>
        <end position="494"/>
    </location>
</feature>
<sequence>LEGSECFQLCRTMNMTYTESTCATAPLHSVRLFGAIYFTLLIIFGTIGNILSLLVIQGVGQSSHRQSRKLLLESSKRILECIPETSNGQEQQLCHPASSSMSTDDTSTSLTVDKPKHRLNLRTPQLSVIDEHIRPARSCDPIQTSAVKRQPIRNHPSRLIFTALAVADTIVLWINPPRYWIDFVFGFDIRQHAGLIMCRLHTFLTYATRDAAVWVLCLLTFERYLIAVIPHRAKVIWRGRRKMIAWLVIFSLILAKNSILLFILSVFQITAQEAEKYENESDLTYPNYFPPNSTLQELKPRTRATSNIHINSLNKVICDSKELIPRKVFFYIDIAVYSIIPTILLLFLNIGLFRVIHKTGKLRRRYTNEYKFRLAAGEKSPDSQSKSSSQRLLCIHSVNSNAKKHDTSKPPHIVRRSSVTVKRSVIQANRLLIPVSLFHLVTSVPICIFSIIEDSLQLKRSPSPHVRCVVNACGYLFVMLGTMTYGINCFIYFLSSKQFRGRLYALTSKMCVTASGPTSGTWELDYMDSMRHEEFDSERIKKGTETVSSQD</sequence>
<keyword evidence="5 9" id="KW-0472">Membrane</keyword>
<feature type="transmembrane region" description="Helical" evidence="9">
    <location>
        <begin position="431"/>
        <end position="452"/>
    </location>
</feature>
<evidence type="ECO:0000256" key="8">
    <source>
        <dbReference type="SAM" id="MobiDB-lite"/>
    </source>
</evidence>
<dbReference type="GO" id="GO:0005886">
    <property type="term" value="C:plasma membrane"/>
    <property type="evidence" value="ECO:0007669"/>
    <property type="project" value="TreeGrafter"/>
</dbReference>
<feature type="transmembrane region" description="Helical" evidence="9">
    <location>
        <begin position="35"/>
        <end position="59"/>
    </location>
</feature>
<dbReference type="AlphaFoldDB" id="A0A0X3Q719"/>
<dbReference type="EMBL" id="GEEE01006763">
    <property type="protein sequence ID" value="JAP56462.1"/>
    <property type="molecule type" value="Transcribed_RNA"/>
</dbReference>
<feature type="transmembrane region" description="Helical" evidence="9">
    <location>
        <begin position="334"/>
        <end position="356"/>
    </location>
</feature>
<keyword evidence="4" id="KW-0297">G-protein coupled receptor</keyword>
<dbReference type="PANTHER" id="PTHR24243:SF230">
    <property type="entry name" value="G-PROTEIN COUPLED RECEPTORS FAMILY 1 PROFILE DOMAIN-CONTAINING PROTEIN"/>
    <property type="match status" value="1"/>
</dbReference>
<gene>
    <name evidence="11" type="ORF">TR132221</name>
</gene>
<dbReference type="Gene3D" id="1.20.1070.10">
    <property type="entry name" value="Rhodopsin 7-helix transmembrane proteins"/>
    <property type="match status" value="1"/>
</dbReference>